<gene>
    <name evidence="1" type="ORF">Golax_019332</name>
</gene>
<name>A0A7J8Z6R2_9ROSI</name>
<organism evidence="1 2">
    <name type="scientific">Gossypium laxum</name>
    <dbReference type="NCBI Taxonomy" id="34288"/>
    <lineage>
        <taxon>Eukaryota</taxon>
        <taxon>Viridiplantae</taxon>
        <taxon>Streptophyta</taxon>
        <taxon>Embryophyta</taxon>
        <taxon>Tracheophyta</taxon>
        <taxon>Spermatophyta</taxon>
        <taxon>Magnoliopsida</taxon>
        <taxon>eudicotyledons</taxon>
        <taxon>Gunneridae</taxon>
        <taxon>Pentapetalae</taxon>
        <taxon>rosids</taxon>
        <taxon>malvids</taxon>
        <taxon>Malvales</taxon>
        <taxon>Malvaceae</taxon>
        <taxon>Malvoideae</taxon>
        <taxon>Gossypium</taxon>
    </lineage>
</organism>
<accession>A0A7J8Z6R2</accession>
<reference evidence="1 2" key="1">
    <citation type="journal article" date="2019" name="Genome Biol. Evol.">
        <title>Insights into the evolution of the New World diploid cottons (Gossypium, subgenus Houzingenia) based on genome sequencing.</title>
        <authorList>
            <person name="Grover C.E."/>
            <person name="Arick M.A. 2nd"/>
            <person name="Thrash A."/>
            <person name="Conover J.L."/>
            <person name="Sanders W.S."/>
            <person name="Peterson D.G."/>
            <person name="Frelichowski J.E."/>
            <person name="Scheffler J.A."/>
            <person name="Scheffler B.E."/>
            <person name="Wendel J.F."/>
        </authorList>
    </citation>
    <scope>NUCLEOTIDE SEQUENCE [LARGE SCALE GENOMIC DNA]</scope>
    <source>
        <strain evidence="1">4</strain>
        <tissue evidence="1">Leaf</tissue>
    </source>
</reference>
<dbReference type="Proteomes" id="UP000593574">
    <property type="component" value="Unassembled WGS sequence"/>
</dbReference>
<dbReference type="AlphaFoldDB" id="A0A7J8Z6R2"/>
<evidence type="ECO:0000313" key="1">
    <source>
        <dbReference type="EMBL" id="MBA0707280.1"/>
    </source>
</evidence>
<sequence length="116" mass="13438">MARGVEATIWCVANEMSRVPSLGIWAIWTRVTVDPFGFDVFLKLLNPEKKKSSALASFGYARLLRQSRPYKIQLIVIVKLSRWAGSICCFLFKCKILHFLVIHYNMMLAYMFDLIM</sequence>
<proteinExistence type="predicted"/>
<protein>
    <submittedName>
        <fullName evidence="1">Uncharacterized protein</fullName>
    </submittedName>
</protein>
<evidence type="ECO:0000313" key="2">
    <source>
        <dbReference type="Proteomes" id="UP000593574"/>
    </source>
</evidence>
<comment type="caution">
    <text evidence="1">The sequence shown here is derived from an EMBL/GenBank/DDBJ whole genome shotgun (WGS) entry which is preliminary data.</text>
</comment>
<dbReference type="EMBL" id="JABEZV010000003">
    <property type="protein sequence ID" value="MBA0707280.1"/>
    <property type="molecule type" value="Genomic_DNA"/>
</dbReference>
<keyword evidence="2" id="KW-1185">Reference proteome</keyword>